<protein>
    <submittedName>
        <fullName evidence="10">ABC-type Fe3+-siderophore transport system permease subunit</fullName>
    </submittedName>
</protein>
<dbReference type="PANTHER" id="PTHR30472:SF67">
    <property type="entry name" value="PERMEASE OF ABC TRANSPORTER-RELATED"/>
    <property type="match status" value="1"/>
</dbReference>
<dbReference type="EMBL" id="JACCBA010000001">
    <property type="protein sequence ID" value="NYD44774.1"/>
    <property type="molecule type" value="Genomic_DNA"/>
</dbReference>
<dbReference type="Pfam" id="PF01032">
    <property type="entry name" value="FecCD"/>
    <property type="match status" value="1"/>
</dbReference>
<comment type="caution">
    <text evidence="10">The sequence shown here is derived from an EMBL/GenBank/DDBJ whole genome shotgun (WGS) entry which is preliminary data.</text>
</comment>
<comment type="similarity">
    <text evidence="2">Belongs to the binding-protein-dependent transport system permease family. FecCD subfamily.</text>
</comment>
<dbReference type="SUPFAM" id="SSF81345">
    <property type="entry name" value="ABC transporter involved in vitamin B12 uptake, BtuC"/>
    <property type="match status" value="1"/>
</dbReference>
<gene>
    <name evidence="10" type="ORF">BJY14_000757</name>
</gene>
<evidence type="ECO:0000256" key="3">
    <source>
        <dbReference type="ARBA" id="ARBA00022448"/>
    </source>
</evidence>
<feature type="transmembrane region" description="Helical" evidence="9">
    <location>
        <begin position="76"/>
        <end position="96"/>
    </location>
</feature>
<evidence type="ECO:0000256" key="7">
    <source>
        <dbReference type="ARBA" id="ARBA00023136"/>
    </source>
</evidence>
<evidence type="ECO:0000256" key="8">
    <source>
        <dbReference type="SAM" id="MobiDB-lite"/>
    </source>
</evidence>
<dbReference type="Gene3D" id="1.10.3470.10">
    <property type="entry name" value="ABC transporter involved in vitamin B12 uptake, BtuC"/>
    <property type="match status" value="1"/>
</dbReference>
<evidence type="ECO:0000256" key="2">
    <source>
        <dbReference type="ARBA" id="ARBA00007935"/>
    </source>
</evidence>
<dbReference type="InterPro" id="IPR037294">
    <property type="entry name" value="ABC_BtuC-like"/>
</dbReference>
<dbReference type="Proteomes" id="UP000529783">
    <property type="component" value="Unassembled WGS sequence"/>
</dbReference>
<keyword evidence="4" id="KW-1003">Cell membrane</keyword>
<sequence>MSRRPRCCRRSPATWSSPPTTRAAGWPVPPAVPWIPATASLAGTAVLLGLSRPLDLLLAGEEADASLGLDVHRFRAAVFVLVALMIGTVVAVSGSIGPIMPHFVRLLVGADHRRALPAVALLGRALLIIADLDARTLTSPGEIPVGSLTALVGGPFFLYLMHRKAAP</sequence>
<dbReference type="GO" id="GO:0022857">
    <property type="term" value="F:transmembrane transporter activity"/>
    <property type="evidence" value="ECO:0007669"/>
    <property type="project" value="InterPro"/>
</dbReference>
<name>A0A7Y9EBN6_9ACTN</name>
<keyword evidence="6 9" id="KW-1133">Transmembrane helix</keyword>
<keyword evidence="3" id="KW-0813">Transport</keyword>
<evidence type="ECO:0000256" key="6">
    <source>
        <dbReference type="ARBA" id="ARBA00022989"/>
    </source>
</evidence>
<feature type="transmembrane region" description="Helical" evidence="9">
    <location>
        <begin position="143"/>
        <end position="161"/>
    </location>
</feature>
<evidence type="ECO:0000256" key="9">
    <source>
        <dbReference type="SAM" id="Phobius"/>
    </source>
</evidence>
<dbReference type="GO" id="GO:0005886">
    <property type="term" value="C:plasma membrane"/>
    <property type="evidence" value="ECO:0007669"/>
    <property type="project" value="UniProtKB-SubCell"/>
</dbReference>
<feature type="region of interest" description="Disordered" evidence="8">
    <location>
        <begin position="1"/>
        <end position="23"/>
    </location>
</feature>
<keyword evidence="7 9" id="KW-0472">Membrane</keyword>
<dbReference type="PANTHER" id="PTHR30472">
    <property type="entry name" value="FERRIC ENTEROBACTIN TRANSPORT SYSTEM PERMEASE PROTEIN"/>
    <property type="match status" value="1"/>
</dbReference>
<dbReference type="AlphaFoldDB" id="A0A7Y9EBN6"/>
<evidence type="ECO:0000256" key="5">
    <source>
        <dbReference type="ARBA" id="ARBA00022692"/>
    </source>
</evidence>
<evidence type="ECO:0000313" key="10">
    <source>
        <dbReference type="EMBL" id="NYD44774.1"/>
    </source>
</evidence>
<dbReference type="RefSeq" id="WP_312878956.1">
    <property type="nucleotide sequence ID" value="NZ_JACCBA010000001.1"/>
</dbReference>
<dbReference type="GO" id="GO:0033214">
    <property type="term" value="P:siderophore-iron import into cell"/>
    <property type="evidence" value="ECO:0007669"/>
    <property type="project" value="TreeGrafter"/>
</dbReference>
<evidence type="ECO:0000256" key="1">
    <source>
        <dbReference type="ARBA" id="ARBA00004651"/>
    </source>
</evidence>
<keyword evidence="5 9" id="KW-0812">Transmembrane</keyword>
<accession>A0A7Y9EBN6</accession>
<evidence type="ECO:0000256" key="4">
    <source>
        <dbReference type="ARBA" id="ARBA00022475"/>
    </source>
</evidence>
<comment type="subcellular location">
    <subcellularLocation>
        <location evidence="1">Cell membrane</location>
        <topology evidence="1">Multi-pass membrane protein</topology>
    </subcellularLocation>
</comment>
<organism evidence="10 11">
    <name type="scientific">Actinomadura luteofluorescens</name>
    <dbReference type="NCBI Taxonomy" id="46163"/>
    <lineage>
        <taxon>Bacteria</taxon>
        <taxon>Bacillati</taxon>
        <taxon>Actinomycetota</taxon>
        <taxon>Actinomycetes</taxon>
        <taxon>Streptosporangiales</taxon>
        <taxon>Thermomonosporaceae</taxon>
        <taxon>Actinomadura</taxon>
    </lineage>
</organism>
<reference evidence="10 11" key="1">
    <citation type="submission" date="2020-07" db="EMBL/GenBank/DDBJ databases">
        <title>Sequencing the genomes of 1000 actinobacteria strains.</title>
        <authorList>
            <person name="Klenk H.-P."/>
        </authorList>
    </citation>
    <scope>NUCLEOTIDE SEQUENCE [LARGE SCALE GENOMIC DNA]</scope>
    <source>
        <strain evidence="10 11">DSM 40398</strain>
    </source>
</reference>
<evidence type="ECO:0000313" key="11">
    <source>
        <dbReference type="Proteomes" id="UP000529783"/>
    </source>
</evidence>
<keyword evidence="11" id="KW-1185">Reference proteome</keyword>
<dbReference type="InterPro" id="IPR000522">
    <property type="entry name" value="ABC_transptr_permease_BtuC"/>
</dbReference>
<proteinExistence type="inferred from homology"/>